<dbReference type="Gene3D" id="2.120.10.10">
    <property type="match status" value="1"/>
</dbReference>
<dbReference type="Proteomes" id="UP000187735">
    <property type="component" value="Chromosome"/>
</dbReference>
<dbReference type="GO" id="GO:0005737">
    <property type="term" value="C:cytoplasm"/>
    <property type="evidence" value="ECO:0007669"/>
    <property type="project" value="TreeGrafter"/>
</dbReference>
<feature type="domain" description="Sialidase" evidence="5">
    <location>
        <begin position="71"/>
        <end position="339"/>
    </location>
</feature>
<gene>
    <name evidence="6" type="primary">nedA_1</name>
    <name evidence="6" type="ORF">Fuma_01025</name>
</gene>
<evidence type="ECO:0000259" key="5">
    <source>
        <dbReference type="Pfam" id="PF13088"/>
    </source>
</evidence>
<comment type="catalytic activity">
    <reaction evidence="1">
        <text>Hydrolysis of alpha-(2-&gt;3)-, alpha-(2-&gt;6)-, alpha-(2-&gt;8)- glycosidic linkages of terminal sialic acid residues in oligosaccharides, glycoproteins, glycolipids, colominic acid and synthetic substrates.</text>
        <dbReference type="EC" id="3.2.1.18"/>
    </reaction>
</comment>
<evidence type="ECO:0000313" key="6">
    <source>
        <dbReference type="EMBL" id="APZ91437.1"/>
    </source>
</evidence>
<evidence type="ECO:0000256" key="1">
    <source>
        <dbReference type="ARBA" id="ARBA00000427"/>
    </source>
</evidence>
<dbReference type="EMBL" id="CP017641">
    <property type="protein sequence ID" value="APZ91437.1"/>
    <property type="molecule type" value="Genomic_DNA"/>
</dbReference>
<dbReference type="GO" id="GO:0004308">
    <property type="term" value="F:exo-alpha-sialidase activity"/>
    <property type="evidence" value="ECO:0007669"/>
    <property type="project" value="UniProtKB-EC"/>
</dbReference>
<name>A0A1P8WBJ1_9PLAN</name>
<dbReference type="PANTHER" id="PTHR10628:SF30">
    <property type="entry name" value="EXO-ALPHA-SIALIDASE"/>
    <property type="match status" value="1"/>
</dbReference>
<dbReference type="AlphaFoldDB" id="A0A1P8WBJ1"/>
<dbReference type="InterPro" id="IPR011040">
    <property type="entry name" value="Sialidase"/>
</dbReference>
<dbReference type="CDD" id="cd15482">
    <property type="entry name" value="Sialidase_non-viral"/>
    <property type="match status" value="1"/>
</dbReference>
<evidence type="ECO:0000313" key="7">
    <source>
        <dbReference type="Proteomes" id="UP000187735"/>
    </source>
</evidence>
<evidence type="ECO:0000256" key="3">
    <source>
        <dbReference type="ARBA" id="ARBA00012733"/>
    </source>
</evidence>
<dbReference type="GO" id="GO:0009313">
    <property type="term" value="P:oligosaccharide catabolic process"/>
    <property type="evidence" value="ECO:0007669"/>
    <property type="project" value="TreeGrafter"/>
</dbReference>
<reference evidence="6 7" key="1">
    <citation type="journal article" date="2016" name="Front. Microbiol.">
        <title>Fuerstia marisgermanicae gen. nov., sp. nov., an Unusual Member of the Phylum Planctomycetes from the German Wadden Sea.</title>
        <authorList>
            <person name="Kohn T."/>
            <person name="Heuer A."/>
            <person name="Jogler M."/>
            <person name="Vollmers J."/>
            <person name="Boedeker C."/>
            <person name="Bunk B."/>
            <person name="Rast P."/>
            <person name="Borchert D."/>
            <person name="Glockner I."/>
            <person name="Freese H.M."/>
            <person name="Klenk H.P."/>
            <person name="Overmann J."/>
            <person name="Kaster A.K."/>
            <person name="Rohde M."/>
            <person name="Wiegand S."/>
            <person name="Jogler C."/>
        </authorList>
    </citation>
    <scope>NUCLEOTIDE SEQUENCE [LARGE SCALE GENOMIC DNA]</scope>
    <source>
        <strain evidence="6 7">NH11</strain>
    </source>
</reference>
<dbReference type="GO" id="GO:0006689">
    <property type="term" value="P:ganglioside catabolic process"/>
    <property type="evidence" value="ECO:0007669"/>
    <property type="project" value="TreeGrafter"/>
</dbReference>
<dbReference type="GO" id="GO:0016020">
    <property type="term" value="C:membrane"/>
    <property type="evidence" value="ECO:0007669"/>
    <property type="project" value="TreeGrafter"/>
</dbReference>
<protein>
    <recommendedName>
        <fullName evidence="3">exo-alpha-sialidase</fullName>
        <ecNumber evidence="3">3.2.1.18</ecNumber>
    </recommendedName>
</protein>
<dbReference type="KEGG" id="fmr:Fuma_01025"/>
<accession>A0A1P8WBJ1</accession>
<dbReference type="EC" id="3.2.1.18" evidence="3"/>
<evidence type="ECO:0000256" key="2">
    <source>
        <dbReference type="ARBA" id="ARBA00009348"/>
    </source>
</evidence>
<keyword evidence="6" id="KW-0378">Hydrolase</keyword>
<feature type="chain" id="PRO_5012253190" description="exo-alpha-sialidase" evidence="4">
    <location>
        <begin position="27"/>
        <end position="386"/>
    </location>
</feature>
<proteinExistence type="inferred from homology"/>
<dbReference type="RefSeq" id="WP_083731816.1">
    <property type="nucleotide sequence ID" value="NZ_CP017641.1"/>
</dbReference>
<comment type="similarity">
    <text evidence="2">Belongs to the glycosyl hydrolase 33 family.</text>
</comment>
<keyword evidence="6" id="KW-0326">Glycosidase</keyword>
<keyword evidence="4" id="KW-0732">Signal</keyword>
<dbReference type="SUPFAM" id="SSF50939">
    <property type="entry name" value="Sialidases"/>
    <property type="match status" value="1"/>
</dbReference>
<dbReference type="OrthoDB" id="7294637at2"/>
<sequence precursor="true">MTHRRNLFFLTTVFVTCLTHARTLNAAEKPLEVDLQAFVGKPQLETVQVFEVGRFPNVAVTVNGTVLATFGAKQVRVKRSEDGGKTWGDEISIGEGIHGGGTTVDESTGDILAFVEDNHPPAPLSVYRSKDDGKTWNADKVTIHPDSKGKMPAMHMNEHGITLRHGKHKGRLIRPSRNYGKGNRPESLFPTHYTNAMFSDDGGKTWQTSEPFSEKGTGEACVAELSDGRIYYNSRRHWAPEGKSPMRRWVAIGDDGGATWGEASICEVLPDGPQDTTYGCMGGLVRLPVAGKDILIYSNCDSPKGRNHGTVWASFDGGRTWPIKRLVHEGRFAYSSLNAGRPGTPTEGWIYLHFESEGSSVARFNLSWILGGQATGDGTIPEDLPR</sequence>
<dbReference type="PANTHER" id="PTHR10628">
    <property type="entry name" value="SIALIDASE"/>
    <property type="match status" value="1"/>
</dbReference>
<dbReference type="InterPro" id="IPR036278">
    <property type="entry name" value="Sialidase_sf"/>
</dbReference>
<dbReference type="Pfam" id="PF13088">
    <property type="entry name" value="BNR_2"/>
    <property type="match status" value="1"/>
</dbReference>
<feature type="signal peptide" evidence="4">
    <location>
        <begin position="1"/>
        <end position="26"/>
    </location>
</feature>
<dbReference type="STRING" id="1891926.Fuma_01025"/>
<evidence type="ECO:0000256" key="4">
    <source>
        <dbReference type="SAM" id="SignalP"/>
    </source>
</evidence>
<keyword evidence="7" id="KW-1185">Reference proteome</keyword>
<organism evidence="6 7">
    <name type="scientific">Fuerstiella marisgermanici</name>
    <dbReference type="NCBI Taxonomy" id="1891926"/>
    <lineage>
        <taxon>Bacteria</taxon>
        <taxon>Pseudomonadati</taxon>
        <taxon>Planctomycetota</taxon>
        <taxon>Planctomycetia</taxon>
        <taxon>Planctomycetales</taxon>
        <taxon>Planctomycetaceae</taxon>
        <taxon>Fuerstiella</taxon>
    </lineage>
</organism>
<dbReference type="InterPro" id="IPR026856">
    <property type="entry name" value="Sialidase_fam"/>
</dbReference>